<dbReference type="SUPFAM" id="SSF81321">
    <property type="entry name" value="Family A G protein-coupled receptor-like"/>
    <property type="match status" value="1"/>
</dbReference>
<dbReference type="GO" id="GO:0016907">
    <property type="term" value="F:G protein-coupled acetylcholine receptor activity"/>
    <property type="evidence" value="ECO:0007669"/>
    <property type="project" value="InterPro"/>
</dbReference>
<keyword evidence="6 10" id="KW-0472">Membrane</keyword>
<feature type="transmembrane region" description="Helical" evidence="10">
    <location>
        <begin position="26"/>
        <end position="51"/>
    </location>
</feature>
<dbReference type="GO" id="GO:0004993">
    <property type="term" value="F:G protein-coupled serotonin receptor activity"/>
    <property type="evidence" value="ECO:0007669"/>
    <property type="project" value="TreeGrafter"/>
</dbReference>
<evidence type="ECO:0000256" key="2">
    <source>
        <dbReference type="ARBA" id="ARBA00022475"/>
    </source>
</evidence>
<comment type="subcellular location">
    <subcellularLocation>
        <location evidence="1">Cell membrane</location>
        <topology evidence="1">Multi-pass membrane protein</topology>
    </subcellularLocation>
</comment>
<dbReference type="GO" id="GO:0007187">
    <property type="term" value="P:G protein-coupled receptor signaling pathway, coupled to cyclic nucleotide second messenger"/>
    <property type="evidence" value="ECO:0007669"/>
    <property type="project" value="TreeGrafter"/>
</dbReference>
<dbReference type="PROSITE" id="PS50262">
    <property type="entry name" value="G_PROTEIN_RECEP_F1_2"/>
    <property type="match status" value="1"/>
</dbReference>
<dbReference type="PRINTS" id="PR00237">
    <property type="entry name" value="GPCRRHODOPSN"/>
</dbReference>
<keyword evidence="4 10" id="KW-1133">Transmembrane helix</keyword>
<dbReference type="EMBL" id="CAIIXF020000002">
    <property type="protein sequence ID" value="CAH1777874.1"/>
    <property type="molecule type" value="Genomic_DNA"/>
</dbReference>
<accession>A0A8J1THH1</accession>
<feature type="compositionally biased region" description="Basic and acidic residues" evidence="9">
    <location>
        <begin position="373"/>
        <end position="387"/>
    </location>
</feature>
<dbReference type="GO" id="GO:0045202">
    <property type="term" value="C:synapse"/>
    <property type="evidence" value="ECO:0007669"/>
    <property type="project" value="TreeGrafter"/>
</dbReference>
<evidence type="ECO:0000256" key="9">
    <source>
        <dbReference type="SAM" id="MobiDB-lite"/>
    </source>
</evidence>
<reference evidence="11" key="1">
    <citation type="submission" date="2022-03" db="EMBL/GenBank/DDBJ databases">
        <authorList>
            <person name="Martin C."/>
        </authorList>
    </citation>
    <scope>NUCLEOTIDE SEQUENCE</scope>
</reference>
<evidence type="ECO:0000313" key="11">
    <source>
        <dbReference type="EMBL" id="CAH1777874.1"/>
    </source>
</evidence>
<keyword evidence="12" id="KW-1185">Reference proteome</keyword>
<evidence type="ECO:0000256" key="10">
    <source>
        <dbReference type="SAM" id="Phobius"/>
    </source>
</evidence>
<dbReference type="GO" id="GO:0005886">
    <property type="term" value="C:plasma membrane"/>
    <property type="evidence" value="ECO:0007669"/>
    <property type="project" value="UniProtKB-SubCell"/>
</dbReference>
<dbReference type="GO" id="GO:0030425">
    <property type="term" value="C:dendrite"/>
    <property type="evidence" value="ECO:0007669"/>
    <property type="project" value="TreeGrafter"/>
</dbReference>
<dbReference type="OrthoDB" id="10071887at2759"/>
<evidence type="ECO:0000256" key="8">
    <source>
        <dbReference type="ARBA" id="ARBA00023224"/>
    </source>
</evidence>
<feature type="region of interest" description="Disordered" evidence="9">
    <location>
        <begin position="339"/>
        <end position="395"/>
    </location>
</feature>
<dbReference type="PANTHER" id="PTHR24247">
    <property type="entry name" value="5-HYDROXYTRYPTAMINE RECEPTOR"/>
    <property type="match status" value="1"/>
</dbReference>
<organism evidence="11 12">
    <name type="scientific">Owenia fusiformis</name>
    <name type="common">Polychaete worm</name>
    <dbReference type="NCBI Taxonomy" id="6347"/>
    <lineage>
        <taxon>Eukaryota</taxon>
        <taxon>Metazoa</taxon>
        <taxon>Spiralia</taxon>
        <taxon>Lophotrochozoa</taxon>
        <taxon>Annelida</taxon>
        <taxon>Polychaeta</taxon>
        <taxon>Sedentaria</taxon>
        <taxon>Canalipalpata</taxon>
        <taxon>Sabellida</taxon>
        <taxon>Oweniida</taxon>
        <taxon>Oweniidae</taxon>
        <taxon>Owenia</taxon>
    </lineage>
</organism>
<dbReference type="PRINTS" id="PR00243">
    <property type="entry name" value="MUSCARINICR"/>
</dbReference>
<dbReference type="Gene3D" id="1.20.1070.10">
    <property type="entry name" value="Rhodopsin 7-helix transmembrane proteins"/>
    <property type="match status" value="2"/>
</dbReference>
<evidence type="ECO:0000256" key="7">
    <source>
        <dbReference type="ARBA" id="ARBA00023170"/>
    </source>
</evidence>
<feature type="transmembrane region" description="Helical" evidence="10">
    <location>
        <begin position="443"/>
        <end position="463"/>
    </location>
</feature>
<dbReference type="InterPro" id="IPR000276">
    <property type="entry name" value="GPCR_Rhodpsn"/>
</dbReference>
<keyword evidence="3 10" id="KW-0812">Transmembrane</keyword>
<evidence type="ECO:0000256" key="6">
    <source>
        <dbReference type="ARBA" id="ARBA00023136"/>
    </source>
</evidence>
<comment type="caution">
    <text evidence="11">The sequence shown here is derived from an EMBL/GenBank/DDBJ whole genome shotgun (WGS) entry which is preliminary data.</text>
</comment>
<evidence type="ECO:0000256" key="5">
    <source>
        <dbReference type="ARBA" id="ARBA00023040"/>
    </source>
</evidence>
<gene>
    <name evidence="11" type="ORF">OFUS_LOCUS4866</name>
</gene>
<keyword evidence="5" id="KW-0297">G-protein coupled receptor</keyword>
<dbReference type="PANTHER" id="PTHR24247:SF195">
    <property type="entry name" value="G-PROTEIN COUPLED RECEPTORS FAMILY 1 PROFILE DOMAIN-CONTAINING PROTEIN"/>
    <property type="match status" value="1"/>
</dbReference>
<evidence type="ECO:0000256" key="1">
    <source>
        <dbReference type="ARBA" id="ARBA00004651"/>
    </source>
</evidence>
<feature type="transmembrane region" description="Helical" evidence="10">
    <location>
        <begin position="143"/>
        <end position="169"/>
    </location>
</feature>
<dbReference type="GO" id="GO:0007197">
    <property type="term" value="P:adenylate cyclase-inhibiting G protein-coupled acetylcholine receptor signaling pathway"/>
    <property type="evidence" value="ECO:0007669"/>
    <property type="project" value="TreeGrafter"/>
</dbReference>
<evidence type="ECO:0000313" key="12">
    <source>
        <dbReference type="Proteomes" id="UP000749559"/>
    </source>
</evidence>
<keyword evidence="8" id="KW-0807">Transducer</keyword>
<keyword evidence="2" id="KW-1003">Cell membrane</keyword>
<feature type="compositionally biased region" description="Basic and acidic residues" evidence="9">
    <location>
        <begin position="238"/>
        <end position="248"/>
    </location>
</feature>
<protein>
    <submittedName>
        <fullName evidence="11">Uncharacterized protein</fullName>
    </submittedName>
</protein>
<sequence>MSFRNSSIEVFEDEEFEDGFSLELKYVIGVTLLFLVIVTVLGNVLTIVSFLRDRQLRTVQNIYIFNLSIVDLAVGVVSLPFYVFYTINNYTWTFGRLWCKIWLVIDFLVCAESSLTIVLISFDRFMLISQGASYTAKQTVRKAVVYIICSWILSFLLYGPAIIFWEYWIGRRTTAEDDCDVEFFNNMEYTLTTAILEFFIPLVLTAYLNLRVYLNIRDRSRKVASAGISSYQTQSEGLKIERSKDKETGSAQTGSGHKQAISQGEGQNDKPHGLRPHNQDIGQEESQHDQPQELRECQCDPAQCQHVQVQSQNVGQDQDTAEGQIQDQLDINISQREGQLHQDEIEGQRPQVSSQHDQCQGQRVEQDDLSMGQREDQNNLDQTDQHCKGQNSGVQRTYHYATTSDNAPTSSRTMSLPQGAIIRNQNKANQIVLRRDRRAARSLSILVVVYFMCWCPYTIMTFIESVTPDTVDKDLYEAANFLLWVNSACNPFLYALMSARFRKNFKQLLCPCKR</sequence>
<dbReference type="Proteomes" id="UP000749559">
    <property type="component" value="Unassembled WGS sequence"/>
</dbReference>
<proteinExistence type="predicted"/>
<dbReference type="InterPro" id="IPR017452">
    <property type="entry name" value="GPCR_Rhodpsn_7TM"/>
</dbReference>
<feature type="compositionally biased region" description="Basic and acidic residues" evidence="9">
    <location>
        <begin position="285"/>
        <end position="294"/>
    </location>
</feature>
<dbReference type="SMART" id="SM01381">
    <property type="entry name" value="7TM_GPCR_Srsx"/>
    <property type="match status" value="1"/>
</dbReference>
<feature type="region of interest" description="Disordered" evidence="9">
    <location>
        <begin position="237"/>
        <end position="294"/>
    </location>
</feature>
<feature type="transmembrane region" description="Helical" evidence="10">
    <location>
        <begin position="101"/>
        <end position="122"/>
    </location>
</feature>
<dbReference type="AlphaFoldDB" id="A0A8J1THH1"/>
<evidence type="ECO:0000256" key="3">
    <source>
        <dbReference type="ARBA" id="ARBA00022692"/>
    </source>
</evidence>
<keyword evidence="7" id="KW-0675">Receptor</keyword>
<feature type="compositionally biased region" description="Polar residues" evidence="9">
    <location>
        <begin position="249"/>
        <end position="266"/>
    </location>
</feature>
<feature type="compositionally biased region" description="Polar residues" evidence="9">
    <location>
        <begin position="350"/>
        <end position="363"/>
    </location>
</feature>
<feature type="transmembrane region" description="Helical" evidence="10">
    <location>
        <begin position="189"/>
        <end position="210"/>
    </location>
</feature>
<dbReference type="InterPro" id="IPR000995">
    <property type="entry name" value="Musac_Ach_rcpt"/>
</dbReference>
<feature type="transmembrane region" description="Helical" evidence="10">
    <location>
        <begin position="475"/>
        <end position="496"/>
    </location>
</feature>
<dbReference type="Pfam" id="PF00001">
    <property type="entry name" value="7tm_1"/>
    <property type="match status" value="1"/>
</dbReference>
<name>A0A8J1THH1_OWEFU</name>
<evidence type="ECO:0000256" key="4">
    <source>
        <dbReference type="ARBA" id="ARBA00022989"/>
    </source>
</evidence>
<feature type="transmembrane region" description="Helical" evidence="10">
    <location>
        <begin position="63"/>
        <end position="85"/>
    </location>
</feature>